<evidence type="ECO:0000313" key="2">
    <source>
        <dbReference type="EMBL" id="AGL82073.1"/>
    </source>
</evidence>
<reference evidence="3" key="1">
    <citation type="journal article" date="2014" name="Genome Announc.">
        <title>Full-genome sequence of the plant growth-promoting bacterium Pseudomonas protegens CHA0.</title>
        <authorList>
            <person name="Jousset A."/>
            <person name="Schuldes J."/>
            <person name="Keel C."/>
            <person name="Maurhofer M."/>
            <person name="Daniel R."/>
            <person name="Scheu S."/>
            <person name="Thuermer A."/>
        </authorList>
    </citation>
    <scope>NUCLEOTIDE SEQUENCE [LARGE SCALE GENOMIC DNA]</scope>
    <source>
        <strain evidence="3">DSM 19095 / LMG 27888 / CFBP 6595 / CHA0</strain>
    </source>
</reference>
<protein>
    <recommendedName>
        <fullName evidence="1">AB hydrolase-1 domain-containing protein</fullName>
    </recommendedName>
</protein>
<dbReference type="Pfam" id="PF12697">
    <property type="entry name" value="Abhydrolase_6"/>
    <property type="match status" value="1"/>
</dbReference>
<dbReference type="HOGENOM" id="CLU_072027_0_0_6"/>
<dbReference type="Proteomes" id="UP000013940">
    <property type="component" value="Chromosome"/>
</dbReference>
<dbReference type="eggNOG" id="COG1073">
    <property type="taxonomic scope" value="Bacteria"/>
</dbReference>
<name>A0A2C9EEK2_PSEPH</name>
<feature type="domain" description="AB hydrolase-1" evidence="1">
    <location>
        <begin position="100"/>
        <end position="284"/>
    </location>
</feature>
<dbReference type="AlphaFoldDB" id="A0A2C9EEK2"/>
<dbReference type="PANTHER" id="PTHR43689:SF8">
    <property type="entry name" value="ALPHA_BETA-HYDROLASES SUPERFAMILY PROTEIN"/>
    <property type="match status" value="1"/>
</dbReference>
<dbReference type="EMBL" id="CP003190">
    <property type="protein sequence ID" value="AGL82073.1"/>
    <property type="molecule type" value="Genomic_DNA"/>
</dbReference>
<proteinExistence type="predicted"/>
<evidence type="ECO:0000313" key="3">
    <source>
        <dbReference type="Proteomes" id="UP000013940"/>
    </source>
</evidence>
<dbReference type="InterPro" id="IPR000073">
    <property type="entry name" value="AB_hydrolase_1"/>
</dbReference>
<gene>
    <name evidence="2" type="ORF">PFLCHA0_c02720</name>
</gene>
<dbReference type="Gene3D" id="3.40.50.1820">
    <property type="entry name" value="alpha/beta hydrolase"/>
    <property type="match status" value="1"/>
</dbReference>
<dbReference type="SUPFAM" id="SSF53474">
    <property type="entry name" value="alpha/beta-Hydrolases"/>
    <property type="match status" value="1"/>
</dbReference>
<dbReference type="KEGG" id="pprc:PFLCHA0_c02720"/>
<dbReference type="PANTHER" id="PTHR43689">
    <property type="entry name" value="HYDROLASE"/>
    <property type="match status" value="1"/>
</dbReference>
<accession>A0A2C9EEK2</accession>
<sequence>MATQEPRPAPARGRRNSFRKMLFKGIYNGVLGLLRCSFWIESRLFPQRAAARALKMFTTPQRLRQHFPQTLPSATVQDLETDQGRLRCFRWTPPQVRRRVVLVHGWSGASTQWQYLIPLLLEEGCEVLSFDCIGHGGSGGRQASLPTFVSMLDQVQKQLGPFDTVIGHSLGGAAAGYALSTPVGKGFQRAVLVAAPADIENVVRRFAAFLWINDDVRQRMQLLVEQRYQKDMASLAVSRYGRQVEVPVLLVHDQQDQEVPADDLQSFAEGLRHRRVLQTRGLGHLKILKDSATMEAVVEFVCAKDGNL</sequence>
<dbReference type="InterPro" id="IPR029058">
    <property type="entry name" value="AB_hydrolase_fold"/>
</dbReference>
<organism evidence="2 3">
    <name type="scientific">Pseudomonas protegens (strain DSM 19095 / LMG 27888 / CFBP 6595 / CHA0)</name>
    <dbReference type="NCBI Taxonomy" id="1124983"/>
    <lineage>
        <taxon>Bacteria</taxon>
        <taxon>Pseudomonadati</taxon>
        <taxon>Pseudomonadota</taxon>
        <taxon>Gammaproteobacteria</taxon>
        <taxon>Pseudomonadales</taxon>
        <taxon>Pseudomonadaceae</taxon>
        <taxon>Pseudomonas</taxon>
    </lineage>
</organism>
<evidence type="ECO:0000259" key="1">
    <source>
        <dbReference type="Pfam" id="PF12697"/>
    </source>
</evidence>